<evidence type="ECO:0000313" key="4">
    <source>
        <dbReference type="Proteomes" id="UP000324022"/>
    </source>
</evidence>
<gene>
    <name evidence="3" type="ORF">UTRI_00329_B</name>
</gene>
<dbReference type="SUPFAM" id="SSF48150">
    <property type="entry name" value="DNA-glycosylase"/>
    <property type="match status" value="1"/>
</dbReference>
<feature type="compositionally biased region" description="Basic and acidic residues" evidence="1">
    <location>
        <begin position="82"/>
        <end position="92"/>
    </location>
</feature>
<keyword evidence="4" id="KW-1185">Reference proteome</keyword>
<dbReference type="CDD" id="cd00056">
    <property type="entry name" value="ENDO3c"/>
    <property type="match status" value="1"/>
</dbReference>
<dbReference type="EMBL" id="OOIN01000001">
    <property type="protein sequence ID" value="SPO19938.1"/>
    <property type="molecule type" value="Genomic_DNA"/>
</dbReference>
<dbReference type="GO" id="GO:0006285">
    <property type="term" value="P:base-excision repair, AP site formation"/>
    <property type="evidence" value="ECO:0007669"/>
    <property type="project" value="UniProtKB-ARBA"/>
</dbReference>
<dbReference type="Proteomes" id="UP000324022">
    <property type="component" value="Unassembled WGS sequence"/>
</dbReference>
<feature type="region of interest" description="Disordered" evidence="1">
    <location>
        <begin position="1"/>
        <end position="104"/>
    </location>
</feature>
<protein>
    <submittedName>
        <fullName evidence="3">Related to NTG2 - DNA N-glycosylase and apurinic/apyrimidinic (AP) lyase involved in base excision repair</fullName>
    </submittedName>
</protein>
<keyword evidence="3" id="KW-0456">Lyase</keyword>
<reference evidence="3 4" key="1">
    <citation type="submission" date="2018-03" db="EMBL/GenBank/DDBJ databases">
        <authorList>
            <person name="Guldener U."/>
        </authorList>
    </citation>
    <scope>NUCLEOTIDE SEQUENCE [LARGE SCALE GENOMIC DNA]</scope>
    <source>
        <strain evidence="3 4">NBRC100155</strain>
    </source>
</reference>
<proteinExistence type="predicted"/>
<sequence>MTSAAAPERRTSARRAAATVANRAFSTASPAIKAEVEDVDFPPTPSSSGDSPAGGKRKRGGGGVKVEPGEIGDLLSNTTSSVKKEEELEDIKSAPASPSKKSVAERKLASYKASILGSPFPDHPLPTAEDAERVAWILGEFHGYKRESEGGRGLPKYTTPKGEKWGGCGDVPSVLDAVIRTVLSCNTSNRNSAAAHKSLSDHFGKHNWTAVHEAPESELVEAIRCGGLANNKARTIKGILSQTMEKHGKLSLDHLHTASDDEIMQELVSFNGVGPKVASCVLAFCIGRESMAVDTHVFRLCKALGWVPEKANRDQTFYHLHERVPGHLKYALHVLLIMHGKRCANCSAKGFATVKEEKEGSEGEEVEDRPCPLKANGLLGRKGKALKNATAGGAGSSAVKKEETVESDLSSSSSPSKKKKVKTEEDPSIDYAAALAAARSATSSDLLKLIQRCRSTRSKNPILPRLREAGFSLELVHGPSLSSEQRKRVFSLFETNMKSMYRNSVLGWKPSAKKAELFDPESRFAILRPPAEEGAEIAGFAMFRFDTEPCHPSKDPTAKAGEDKVEVLYLYEIQIRKANQRDGLGKELMDVVGDLAKMTSMRKVMLTVFDENKAARRFYEKMGYEVDPNSPSLDEERKDRVDFETMYKVVVP</sequence>
<dbReference type="GO" id="GO:0000702">
    <property type="term" value="F:oxidized base lesion DNA N-glycosylase activity"/>
    <property type="evidence" value="ECO:0007669"/>
    <property type="project" value="UniProtKB-ARBA"/>
</dbReference>
<dbReference type="InterPro" id="IPR000182">
    <property type="entry name" value="GNAT_dom"/>
</dbReference>
<dbReference type="Pfam" id="PF00730">
    <property type="entry name" value="HhH-GPD"/>
    <property type="match status" value="1"/>
</dbReference>
<dbReference type="Pfam" id="PF00583">
    <property type="entry name" value="Acetyltransf_1"/>
    <property type="match status" value="1"/>
</dbReference>
<organism evidence="3 4">
    <name type="scientific">Ustilago trichophora</name>
    <dbReference type="NCBI Taxonomy" id="86804"/>
    <lineage>
        <taxon>Eukaryota</taxon>
        <taxon>Fungi</taxon>
        <taxon>Dikarya</taxon>
        <taxon>Basidiomycota</taxon>
        <taxon>Ustilaginomycotina</taxon>
        <taxon>Ustilaginomycetes</taxon>
        <taxon>Ustilaginales</taxon>
        <taxon>Ustilaginaceae</taxon>
        <taxon>Ustilago</taxon>
    </lineage>
</organism>
<evidence type="ECO:0000256" key="1">
    <source>
        <dbReference type="SAM" id="MobiDB-lite"/>
    </source>
</evidence>
<evidence type="ECO:0000259" key="2">
    <source>
        <dbReference type="PROSITE" id="PS51186"/>
    </source>
</evidence>
<name>A0A5C3DPA3_9BASI</name>
<dbReference type="AlphaFoldDB" id="A0A5C3DPA3"/>
<evidence type="ECO:0000313" key="3">
    <source>
        <dbReference type="EMBL" id="SPO19938.1"/>
    </source>
</evidence>
<accession>A0A5C3DPA3</accession>
<dbReference type="InterPro" id="IPR011257">
    <property type="entry name" value="DNA_glycosylase"/>
</dbReference>
<dbReference type="SMART" id="SM00478">
    <property type="entry name" value="ENDO3c"/>
    <property type="match status" value="1"/>
</dbReference>
<feature type="domain" description="N-acetyltransferase" evidence="2">
    <location>
        <begin position="487"/>
        <end position="641"/>
    </location>
</feature>
<dbReference type="PANTHER" id="PTHR47203">
    <property type="match status" value="1"/>
</dbReference>
<dbReference type="GO" id="GO:0016747">
    <property type="term" value="F:acyltransferase activity, transferring groups other than amino-acyl groups"/>
    <property type="evidence" value="ECO:0007669"/>
    <property type="project" value="InterPro"/>
</dbReference>
<dbReference type="PROSITE" id="PS51186">
    <property type="entry name" value="GNAT"/>
    <property type="match status" value="1"/>
</dbReference>
<dbReference type="Gene3D" id="1.10.1670.10">
    <property type="entry name" value="Helix-hairpin-Helix base-excision DNA repair enzymes (C-terminal)"/>
    <property type="match status" value="1"/>
</dbReference>
<dbReference type="OrthoDB" id="5607at2759"/>
<dbReference type="InterPro" id="IPR003265">
    <property type="entry name" value="HhH-GPD_domain"/>
</dbReference>
<dbReference type="Gene3D" id="1.10.340.30">
    <property type="entry name" value="Hypothetical protein, domain 2"/>
    <property type="match status" value="1"/>
</dbReference>
<dbReference type="InterPro" id="IPR016181">
    <property type="entry name" value="Acyl_CoA_acyltransferase"/>
</dbReference>
<feature type="region of interest" description="Disordered" evidence="1">
    <location>
        <begin position="388"/>
        <end position="425"/>
    </location>
</feature>
<dbReference type="PANTHER" id="PTHR47203:SF1">
    <property type="entry name" value="HYPOTHETICAL BASE EXCISION DNA REPAIR PROTEIN (EUROFUNG)"/>
    <property type="match status" value="1"/>
</dbReference>
<dbReference type="SUPFAM" id="SSF55729">
    <property type="entry name" value="Acyl-CoA N-acyltransferases (Nat)"/>
    <property type="match status" value="1"/>
</dbReference>
<dbReference type="Gene3D" id="3.40.630.30">
    <property type="match status" value="1"/>
</dbReference>
<dbReference type="GO" id="GO:0016829">
    <property type="term" value="F:lyase activity"/>
    <property type="evidence" value="ECO:0007669"/>
    <property type="project" value="UniProtKB-KW"/>
</dbReference>
<dbReference type="InterPro" id="IPR023170">
    <property type="entry name" value="HhH_base_excis_C"/>
</dbReference>
<dbReference type="CDD" id="cd04301">
    <property type="entry name" value="NAT_SF"/>
    <property type="match status" value="1"/>
</dbReference>
<feature type="compositionally biased region" description="Low complexity" evidence="1">
    <location>
        <begin position="14"/>
        <end position="28"/>
    </location>
</feature>